<dbReference type="Proteomes" id="UP001444071">
    <property type="component" value="Unassembled WGS sequence"/>
</dbReference>
<evidence type="ECO:0000256" key="1">
    <source>
        <dbReference type="SAM" id="Phobius"/>
    </source>
</evidence>
<keyword evidence="3" id="KW-1185">Reference proteome</keyword>
<sequence length="142" mass="16166">MLSHQFETSNPVGQRTKTHQQLCILNVVLEWLSQCPDLHLIEILWHDLKQAADVTEPSNVAESKQGKSFMTNTERHKYNYQVVNKKEVDHNQSLRLFAVILVFNYVLSLFFLVLEATSDLALCLAVAPSWRGTSAELLLPTT</sequence>
<accession>A0ABV0WAJ8</accession>
<comment type="caution">
    <text evidence="2">The sequence shown here is derived from an EMBL/GenBank/DDBJ whole genome shotgun (WGS) entry which is preliminary data.</text>
</comment>
<keyword evidence="1" id="KW-1133">Transmembrane helix</keyword>
<organism evidence="2 3">
    <name type="scientific">Xenotaenia resolanae</name>
    <dbReference type="NCBI Taxonomy" id="208358"/>
    <lineage>
        <taxon>Eukaryota</taxon>
        <taxon>Metazoa</taxon>
        <taxon>Chordata</taxon>
        <taxon>Craniata</taxon>
        <taxon>Vertebrata</taxon>
        <taxon>Euteleostomi</taxon>
        <taxon>Actinopterygii</taxon>
        <taxon>Neopterygii</taxon>
        <taxon>Teleostei</taxon>
        <taxon>Neoteleostei</taxon>
        <taxon>Acanthomorphata</taxon>
        <taxon>Ovalentaria</taxon>
        <taxon>Atherinomorphae</taxon>
        <taxon>Cyprinodontiformes</taxon>
        <taxon>Goodeidae</taxon>
        <taxon>Xenotaenia</taxon>
    </lineage>
</organism>
<reference evidence="2 3" key="1">
    <citation type="submission" date="2021-06" db="EMBL/GenBank/DDBJ databases">
        <authorList>
            <person name="Palmer J.M."/>
        </authorList>
    </citation>
    <scope>NUCLEOTIDE SEQUENCE [LARGE SCALE GENOMIC DNA]</scope>
    <source>
        <strain evidence="2 3">XR_2019</strain>
        <tissue evidence="2">Muscle</tissue>
    </source>
</reference>
<keyword evidence="1" id="KW-0812">Transmembrane</keyword>
<keyword evidence="1" id="KW-0472">Membrane</keyword>
<dbReference type="EMBL" id="JAHRIM010035220">
    <property type="protein sequence ID" value="MEQ2265992.1"/>
    <property type="molecule type" value="Genomic_DNA"/>
</dbReference>
<feature type="transmembrane region" description="Helical" evidence="1">
    <location>
        <begin position="94"/>
        <end position="114"/>
    </location>
</feature>
<proteinExistence type="predicted"/>
<gene>
    <name evidence="2" type="ORF">XENORESO_015916</name>
</gene>
<protein>
    <submittedName>
        <fullName evidence="2">Uncharacterized protein</fullName>
    </submittedName>
</protein>
<name>A0ABV0WAJ8_9TELE</name>
<evidence type="ECO:0000313" key="2">
    <source>
        <dbReference type="EMBL" id="MEQ2265992.1"/>
    </source>
</evidence>
<evidence type="ECO:0000313" key="3">
    <source>
        <dbReference type="Proteomes" id="UP001444071"/>
    </source>
</evidence>